<evidence type="ECO:0000313" key="1">
    <source>
        <dbReference type="EMBL" id="KAG0578543.1"/>
    </source>
</evidence>
<comment type="caution">
    <text evidence="1">The sequence shown here is derived from an EMBL/GenBank/DDBJ whole genome shotgun (WGS) entry which is preliminary data.</text>
</comment>
<organism evidence="1 2">
    <name type="scientific">Ceratodon purpureus</name>
    <name type="common">Fire moss</name>
    <name type="synonym">Dicranum purpureum</name>
    <dbReference type="NCBI Taxonomy" id="3225"/>
    <lineage>
        <taxon>Eukaryota</taxon>
        <taxon>Viridiplantae</taxon>
        <taxon>Streptophyta</taxon>
        <taxon>Embryophyta</taxon>
        <taxon>Bryophyta</taxon>
        <taxon>Bryophytina</taxon>
        <taxon>Bryopsida</taxon>
        <taxon>Dicranidae</taxon>
        <taxon>Pseudoditrichales</taxon>
        <taxon>Ditrichaceae</taxon>
        <taxon>Ceratodon</taxon>
    </lineage>
</organism>
<gene>
    <name evidence="1" type="ORF">KC19_4G031600</name>
</gene>
<proteinExistence type="predicted"/>
<name>A0A8T0I7Z1_CERPU</name>
<dbReference type="AlphaFoldDB" id="A0A8T0I7Z1"/>
<keyword evidence="2" id="KW-1185">Reference proteome</keyword>
<protein>
    <submittedName>
        <fullName evidence="1">Uncharacterized protein</fullName>
    </submittedName>
</protein>
<reference evidence="1" key="1">
    <citation type="submission" date="2020-06" db="EMBL/GenBank/DDBJ databases">
        <title>WGS assembly of Ceratodon purpureus strain R40.</title>
        <authorList>
            <person name="Carey S.B."/>
            <person name="Jenkins J."/>
            <person name="Shu S."/>
            <person name="Lovell J.T."/>
            <person name="Sreedasyam A."/>
            <person name="Maumus F."/>
            <person name="Tiley G.P."/>
            <person name="Fernandez-Pozo N."/>
            <person name="Barry K."/>
            <person name="Chen C."/>
            <person name="Wang M."/>
            <person name="Lipzen A."/>
            <person name="Daum C."/>
            <person name="Saski C.A."/>
            <person name="Payton A.C."/>
            <person name="Mcbreen J.C."/>
            <person name="Conrad R.E."/>
            <person name="Kollar L.M."/>
            <person name="Olsson S."/>
            <person name="Huttunen S."/>
            <person name="Landis J.B."/>
            <person name="Wickett N.J."/>
            <person name="Johnson M.G."/>
            <person name="Rensing S.A."/>
            <person name="Grimwood J."/>
            <person name="Schmutz J."/>
            <person name="Mcdaniel S.F."/>
        </authorList>
    </citation>
    <scope>NUCLEOTIDE SEQUENCE</scope>
    <source>
        <strain evidence="1">R40</strain>
    </source>
</reference>
<dbReference type="EMBL" id="CM026424">
    <property type="protein sequence ID" value="KAG0578543.1"/>
    <property type="molecule type" value="Genomic_DNA"/>
</dbReference>
<evidence type="ECO:0000313" key="2">
    <source>
        <dbReference type="Proteomes" id="UP000822688"/>
    </source>
</evidence>
<sequence length="255" mass="29663">MDHAENIRYQLDSFTLDPMSATSIALIIVQLIRKVSRLLQKNTMAQRRCKKECEELKELLTSIRPDVITTESAVRLCKEGGIEMTPEDSWLRRLEKELEETSGLLDKFSDNSGVLKYITGDGLPKKITTQMETLTKFANELPLLHVGLQNLLIHRAASQPYNFSSTRRLPSFKNHRYHDTEYSSVFDSFRPSSSIIRLPSFERHCYPDAEFFMRDGVYFTRIPVSHPHFCTQVSFSRLPVTNPHYFKQVESEYYR</sequence>
<dbReference type="Proteomes" id="UP000822688">
    <property type="component" value="Chromosome 4"/>
</dbReference>
<accession>A0A8T0I7Z1</accession>